<dbReference type="InterPro" id="IPR016097">
    <property type="entry name" value="DUF695"/>
</dbReference>
<reference evidence="2" key="1">
    <citation type="submission" date="2020-06" db="EMBL/GenBank/DDBJ databases">
        <authorList>
            <person name="Dong N."/>
        </authorList>
    </citation>
    <scope>NUCLEOTIDE SEQUENCE</scope>
    <source>
        <strain evidence="2">R1692</strain>
    </source>
</reference>
<protein>
    <submittedName>
        <fullName evidence="2">DUF695 domain-containing protein</fullName>
    </submittedName>
</protein>
<feature type="domain" description="DUF695" evidence="1">
    <location>
        <begin position="243"/>
        <end position="365"/>
    </location>
</feature>
<keyword evidence="3" id="KW-1185">Reference proteome</keyword>
<gene>
    <name evidence="2" type="ORF">HX018_19180</name>
</gene>
<dbReference type="Proteomes" id="UP001170954">
    <property type="component" value="Unassembled WGS sequence"/>
</dbReference>
<sequence>MSVFNELFKSNSFNNDNIETIADFWKWFKSNADTFYNAIDEGTDIENKFFSPLADQLYKLHERIFFLVGINKETKIAELTFTPDAIIRNIAFVEDLVREAPQIDKWQFVALKQASDVEGFGVKMFGRDFSSKNIQFYPVEHPEFPDEIDIIAVYDDYDEKDHDDIFNGVCIYLDNSLGELKSITMIDNMRVRGPGDDIPELIPIEKLDAYLIWREKEFVERYTDITHYSKEDHYGSYQGELENGMPIFAIVNHTLLNWEHKASHPWILVVMIHYDPNPETGLPNERIYKLMEDLEVELMDRLRDVDGYINVIRETGNGLREINFACREFRKPSRVMEEIAVKYAEHFRVEFDIYKDKYWRSFDKFNAEN</sequence>
<name>A0ABT7NT58_9SPHI</name>
<evidence type="ECO:0000313" key="2">
    <source>
        <dbReference type="EMBL" id="MDM1050365.1"/>
    </source>
</evidence>
<proteinExistence type="predicted"/>
<dbReference type="RefSeq" id="WP_286652420.1">
    <property type="nucleotide sequence ID" value="NZ_JACAGK010000089.1"/>
</dbReference>
<reference evidence="2" key="2">
    <citation type="journal article" date="2022" name="Sci. Total Environ.">
        <title>Prevalence, transmission, and molecular epidemiology of tet(X)-positive bacteria among humans, animals, and environmental niches in China: An epidemiological, and genomic-based study.</title>
        <authorList>
            <person name="Dong N."/>
            <person name="Zeng Y."/>
            <person name="Cai C."/>
            <person name="Sun C."/>
            <person name="Lu J."/>
            <person name="Liu C."/>
            <person name="Zhou H."/>
            <person name="Sun Q."/>
            <person name="Shu L."/>
            <person name="Wang H."/>
            <person name="Wang Y."/>
            <person name="Wang S."/>
            <person name="Wu C."/>
            <person name="Chan E.W."/>
            <person name="Chen G."/>
            <person name="Shen Z."/>
            <person name="Chen S."/>
            <person name="Zhang R."/>
        </authorList>
    </citation>
    <scope>NUCLEOTIDE SEQUENCE</scope>
    <source>
        <strain evidence="2">R1692</strain>
    </source>
</reference>
<evidence type="ECO:0000313" key="3">
    <source>
        <dbReference type="Proteomes" id="UP001170954"/>
    </source>
</evidence>
<organism evidence="2 3">
    <name type="scientific">Sphingobacterium hotanense</name>
    <dbReference type="NCBI Taxonomy" id="649196"/>
    <lineage>
        <taxon>Bacteria</taxon>
        <taxon>Pseudomonadati</taxon>
        <taxon>Bacteroidota</taxon>
        <taxon>Sphingobacteriia</taxon>
        <taxon>Sphingobacteriales</taxon>
        <taxon>Sphingobacteriaceae</taxon>
        <taxon>Sphingobacterium</taxon>
    </lineage>
</organism>
<dbReference type="EMBL" id="JACAGK010000089">
    <property type="protein sequence ID" value="MDM1050365.1"/>
    <property type="molecule type" value="Genomic_DNA"/>
</dbReference>
<accession>A0ABT7NT58</accession>
<comment type="caution">
    <text evidence="2">The sequence shown here is derived from an EMBL/GenBank/DDBJ whole genome shotgun (WGS) entry which is preliminary data.</text>
</comment>
<evidence type="ECO:0000259" key="1">
    <source>
        <dbReference type="Pfam" id="PF05117"/>
    </source>
</evidence>
<dbReference type="Pfam" id="PF05117">
    <property type="entry name" value="DUF695"/>
    <property type="match status" value="1"/>
</dbReference>